<dbReference type="GO" id="GO:0016791">
    <property type="term" value="F:phosphatase activity"/>
    <property type="evidence" value="ECO:0007669"/>
    <property type="project" value="UniProtKB-ARBA"/>
</dbReference>
<dbReference type="AlphaFoldDB" id="A0A4S8KU50"/>
<dbReference type="Gene3D" id="3.40.50.1000">
    <property type="entry name" value="HAD superfamily/HAD-like"/>
    <property type="match status" value="1"/>
</dbReference>
<evidence type="ECO:0000256" key="2">
    <source>
        <dbReference type="ARBA" id="ARBA00022801"/>
    </source>
</evidence>
<protein>
    <submittedName>
        <fullName evidence="3">Haloacid dehalogenase</fullName>
    </submittedName>
</protein>
<keyword evidence="4" id="KW-1185">Reference proteome</keyword>
<dbReference type="InterPro" id="IPR023198">
    <property type="entry name" value="PGP-like_dom2"/>
</dbReference>
<dbReference type="InterPro" id="IPR006439">
    <property type="entry name" value="HAD-SF_hydro_IA"/>
</dbReference>
<keyword evidence="2" id="KW-0378">Hydrolase</keyword>
<evidence type="ECO:0000256" key="1">
    <source>
        <dbReference type="ARBA" id="ARBA00008106"/>
    </source>
</evidence>
<evidence type="ECO:0000313" key="3">
    <source>
        <dbReference type="EMBL" id="THU79397.1"/>
    </source>
</evidence>
<name>A0A4S8KU50_DENBC</name>
<dbReference type="Pfam" id="PF00702">
    <property type="entry name" value="Hydrolase"/>
    <property type="match status" value="1"/>
</dbReference>
<comment type="similarity">
    <text evidence="1">Belongs to the HAD-like hydrolase superfamily. S-2-haloalkanoic acid dehalogenase family.</text>
</comment>
<dbReference type="PANTHER" id="PTHR43316">
    <property type="entry name" value="HYDROLASE, HALOACID DELAHOGENASE-RELATED"/>
    <property type="match status" value="1"/>
</dbReference>
<dbReference type="Gene3D" id="1.10.150.240">
    <property type="entry name" value="Putative phosphatase, domain 2"/>
    <property type="match status" value="1"/>
</dbReference>
<dbReference type="OrthoDB" id="2363873at2759"/>
<organism evidence="3 4">
    <name type="scientific">Dendrothele bispora (strain CBS 962.96)</name>
    <dbReference type="NCBI Taxonomy" id="1314807"/>
    <lineage>
        <taxon>Eukaryota</taxon>
        <taxon>Fungi</taxon>
        <taxon>Dikarya</taxon>
        <taxon>Basidiomycota</taxon>
        <taxon>Agaricomycotina</taxon>
        <taxon>Agaricomycetes</taxon>
        <taxon>Agaricomycetidae</taxon>
        <taxon>Agaricales</taxon>
        <taxon>Agaricales incertae sedis</taxon>
        <taxon>Dendrothele</taxon>
    </lineage>
</organism>
<dbReference type="PRINTS" id="PR00413">
    <property type="entry name" value="HADHALOGNASE"/>
</dbReference>
<dbReference type="SFLD" id="SFLDG01129">
    <property type="entry name" value="C1.5:_HAD__Beta-PGM__Phosphata"/>
    <property type="match status" value="1"/>
</dbReference>
<dbReference type="InterPro" id="IPR006328">
    <property type="entry name" value="2-HAD"/>
</dbReference>
<dbReference type="InterPro" id="IPR023214">
    <property type="entry name" value="HAD_sf"/>
</dbReference>
<dbReference type="NCBIfam" id="TIGR01428">
    <property type="entry name" value="HAD_type_II"/>
    <property type="match status" value="1"/>
</dbReference>
<dbReference type="EMBL" id="ML180030">
    <property type="protein sequence ID" value="THU79397.1"/>
    <property type="molecule type" value="Genomic_DNA"/>
</dbReference>
<dbReference type="PANTHER" id="PTHR43316:SF3">
    <property type="entry name" value="HALOACID DEHALOGENASE, TYPE II (AFU_ORTHOLOGUE AFUA_2G07750)-RELATED"/>
    <property type="match status" value="1"/>
</dbReference>
<accession>A0A4S8KU50</accession>
<gene>
    <name evidence="3" type="ORF">K435DRAFT_973175</name>
</gene>
<dbReference type="GO" id="GO:0019120">
    <property type="term" value="F:hydrolase activity, acting on acid halide bonds, in C-halide compounds"/>
    <property type="evidence" value="ECO:0007669"/>
    <property type="project" value="InterPro"/>
</dbReference>
<sequence length="258" mass="28762">MPGPLHDVEALLFDVFGTVVDWRSSVVRELKEVGRKYGFDEVSEEDWVAFANRWREGYLTNTRRIAEGGDGPKDVDIMHRQILEDILSSPQWSKVGAALDNTARADLNMVWHRLDGWPDSSSGLQKLKQHVIIATLSNGNLRLLVDMAKHAQLPWDTVFSTALFDSYKPNPITYQSALTHLSLSQTPHKAAMVAAHLSDLRAAAKLGMKTVYVKREGEERLLVPEGVKSKSEQGEVDVVVSSFEELAEVLAREKGKGI</sequence>
<evidence type="ECO:0000313" key="4">
    <source>
        <dbReference type="Proteomes" id="UP000297245"/>
    </source>
</evidence>
<dbReference type="InterPro" id="IPR051540">
    <property type="entry name" value="S-2-haloacid_dehalogenase"/>
</dbReference>
<dbReference type="SUPFAM" id="SSF56784">
    <property type="entry name" value="HAD-like"/>
    <property type="match status" value="1"/>
</dbReference>
<reference evidence="3 4" key="1">
    <citation type="journal article" date="2019" name="Nat. Ecol. Evol.">
        <title>Megaphylogeny resolves global patterns of mushroom evolution.</title>
        <authorList>
            <person name="Varga T."/>
            <person name="Krizsan K."/>
            <person name="Foldi C."/>
            <person name="Dima B."/>
            <person name="Sanchez-Garcia M."/>
            <person name="Sanchez-Ramirez S."/>
            <person name="Szollosi G.J."/>
            <person name="Szarkandi J.G."/>
            <person name="Papp V."/>
            <person name="Albert L."/>
            <person name="Andreopoulos W."/>
            <person name="Angelini C."/>
            <person name="Antonin V."/>
            <person name="Barry K.W."/>
            <person name="Bougher N.L."/>
            <person name="Buchanan P."/>
            <person name="Buyck B."/>
            <person name="Bense V."/>
            <person name="Catcheside P."/>
            <person name="Chovatia M."/>
            <person name="Cooper J."/>
            <person name="Damon W."/>
            <person name="Desjardin D."/>
            <person name="Finy P."/>
            <person name="Geml J."/>
            <person name="Haridas S."/>
            <person name="Hughes K."/>
            <person name="Justo A."/>
            <person name="Karasinski D."/>
            <person name="Kautmanova I."/>
            <person name="Kiss B."/>
            <person name="Kocsube S."/>
            <person name="Kotiranta H."/>
            <person name="LaButti K.M."/>
            <person name="Lechner B.E."/>
            <person name="Liimatainen K."/>
            <person name="Lipzen A."/>
            <person name="Lukacs Z."/>
            <person name="Mihaltcheva S."/>
            <person name="Morgado L.N."/>
            <person name="Niskanen T."/>
            <person name="Noordeloos M.E."/>
            <person name="Ohm R.A."/>
            <person name="Ortiz-Santana B."/>
            <person name="Ovrebo C."/>
            <person name="Racz N."/>
            <person name="Riley R."/>
            <person name="Savchenko A."/>
            <person name="Shiryaev A."/>
            <person name="Soop K."/>
            <person name="Spirin V."/>
            <person name="Szebenyi C."/>
            <person name="Tomsovsky M."/>
            <person name="Tulloss R.E."/>
            <person name="Uehling J."/>
            <person name="Grigoriev I.V."/>
            <person name="Vagvolgyi C."/>
            <person name="Papp T."/>
            <person name="Martin F.M."/>
            <person name="Miettinen O."/>
            <person name="Hibbett D.S."/>
            <person name="Nagy L.G."/>
        </authorList>
    </citation>
    <scope>NUCLEOTIDE SEQUENCE [LARGE SCALE GENOMIC DNA]</scope>
    <source>
        <strain evidence="3 4">CBS 962.96</strain>
    </source>
</reference>
<proteinExistence type="inferred from homology"/>
<dbReference type="NCBIfam" id="TIGR01493">
    <property type="entry name" value="HAD-SF-IA-v2"/>
    <property type="match status" value="1"/>
</dbReference>
<dbReference type="SFLD" id="SFLDS00003">
    <property type="entry name" value="Haloacid_Dehalogenase"/>
    <property type="match status" value="1"/>
</dbReference>
<dbReference type="InterPro" id="IPR036412">
    <property type="entry name" value="HAD-like_sf"/>
</dbReference>
<dbReference type="Proteomes" id="UP000297245">
    <property type="component" value="Unassembled WGS sequence"/>
</dbReference>